<evidence type="ECO:0000256" key="2">
    <source>
        <dbReference type="ARBA" id="ARBA00022705"/>
    </source>
</evidence>
<evidence type="ECO:0000256" key="8">
    <source>
        <dbReference type="ARBA" id="ARBA00022840"/>
    </source>
</evidence>
<dbReference type="SUPFAM" id="SSF52540">
    <property type="entry name" value="P-loop containing nucleoside triphosphate hydrolases"/>
    <property type="match status" value="1"/>
</dbReference>
<dbReference type="GO" id="GO:0005524">
    <property type="term" value="F:ATP binding"/>
    <property type="evidence" value="ECO:0007669"/>
    <property type="project" value="UniProtKB-KW"/>
</dbReference>
<comment type="catalytic activity">
    <reaction evidence="12">
        <text>ATP + H2O = ADP + phosphate + H(+)</text>
        <dbReference type="Rhea" id="RHEA:13065"/>
        <dbReference type="ChEBI" id="CHEBI:15377"/>
        <dbReference type="ChEBI" id="CHEBI:15378"/>
        <dbReference type="ChEBI" id="CHEBI:30616"/>
        <dbReference type="ChEBI" id="CHEBI:43474"/>
        <dbReference type="ChEBI" id="CHEBI:456216"/>
        <dbReference type="EC" id="5.6.2.4"/>
    </reaction>
</comment>
<evidence type="ECO:0000256" key="12">
    <source>
        <dbReference type="ARBA" id="ARBA00048988"/>
    </source>
</evidence>
<keyword evidence="2" id="KW-0235">DNA replication</keyword>
<keyword evidence="8" id="KW-0067">ATP-binding</keyword>
<proteinExistence type="inferred from homology"/>
<dbReference type="Pfam" id="PF18074">
    <property type="entry name" value="PriA_C"/>
    <property type="match status" value="1"/>
</dbReference>
<dbReference type="Pfam" id="PF00270">
    <property type="entry name" value="DEAD"/>
    <property type="match status" value="1"/>
</dbReference>
<dbReference type="PROSITE" id="PS51194">
    <property type="entry name" value="HELICASE_CTER"/>
    <property type="match status" value="1"/>
</dbReference>
<dbReference type="GO" id="GO:0043138">
    <property type="term" value="F:3'-5' DNA helicase activity"/>
    <property type="evidence" value="ECO:0007669"/>
    <property type="project" value="UniProtKB-EC"/>
</dbReference>
<keyword evidence="3" id="KW-0479">Metal-binding</keyword>
<evidence type="ECO:0000256" key="9">
    <source>
        <dbReference type="ARBA" id="ARBA00023125"/>
    </source>
</evidence>
<feature type="domain" description="Helicase ATP-binding" evidence="13">
    <location>
        <begin position="223"/>
        <end position="392"/>
    </location>
</feature>
<evidence type="ECO:0000256" key="10">
    <source>
        <dbReference type="ARBA" id="ARBA00023235"/>
    </source>
</evidence>
<evidence type="ECO:0000256" key="3">
    <source>
        <dbReference type="ARBA" id="ARBA00022723"/>
    </source>
</evidence>
<dbReference type="InterPro" id="IPR005259">
    <property type="entry name" value="PriA"/>
</dbReference>
<dbReference type="PANTHER" id="PTHR30580">
    <property type="entry name" value="PRIMOSOMAL PROTEIN N"/>
    <property type="match status" value="1"/>
</dbReference>
<keyword evidence="6" id="KW-0347">Helicase</keyword>
<dbReference type="GO" id="GO:0016787">
    <property type="term" value="F:hydrolase activity"/>
    <property type="evidence" value="ECO:0007669"/>
    <property type="project" value="UniProtKB-KW"/>
</dbReference>
<organism evidence="15">
    <name type="scientific">Paulinella micropora</name>
    <dbReference type="NCBI Taxonomy" id="1928728"/>
    <lineage>
        <taxon>Eukaryota</taxon>
        <taxon>Sar</taxon>
        <taxon>Rhizaria</taxon>
        <taxon>Cercozoa</taxon>
        <taxon>Imbricatea</taxon>
        <taxon>Silicofilosea</taxon>
        <taxon>Euglyphida</taxon>
        <taxon>Paulinellidae</taxon>
        <taxon>Paulinella</taxon>
    </lineage>
</organism>
<dbReference type="SMART" id="SM00490">
    <property type="entry name" value="HELICc"/>
    <property type="match status" value="1"/>
</dbReference>
<dbReference type="NCBIfam" id="TIGR00595">
    <property type="entry name" value="priA"/>
    <property type="match status" value="1"/>
</dbReference>
<evidence type="ECO:0000256" key="4">
    <source>
        <dbReference type="ARBA" id="ARBA00022741"/>
    </source>
</evidence>
<dbReference type="GO" id="GO:0006310">
    <property type="term" value="P:DNA recombination"/>
    <property type="evidence" value="ECO:0007669"/>
    <property type="project" value="InterPro"/>
</dbReference>
<evidence type="ECO:0000256" key="6">
    <source>
        <dbReference type="ARBA" id="ARBA00022806"/>
    </source>
</evidence>
<dbReference type="InterPro" id="IPR041222">
    <property type="entry name" value="PriA_3primeBD"/>
</dbReference>
<dbReference type="EC" id="5.6.2.4" evidence="11"/>
<dbReference type="Pfam" id="PF00271">
    <property type="entry name" value="Helicase_C"/>
    <property type="match status" value="1"/>
</dbReference>
<evidence type="ECO:0000256" key="11">
    <source>
        <dbReference type="ARBA" id="ARBA00034808"/>
    </source>
</evidence>
<dbReference type="HAMAP" id="MF_00983">
    <property type="entry name" value="PriA"/>
    <property type="match status" value="1"/>
</dbReference>
<evidence type="ECO:0000259" key="13">
    <source>
        <dbReference type="PROSITE" id="PS51192"/>
    </source>
</evidence>
<keyword evidence="15" id="KW-0934">Plastid</keyword>
<dbReference type="GO" id="GO:0006302">
    <property type="term" value="P:double-strand break repair"/>
    <property type="evidence" value="ECO:0007669"/>
    <property type="project" value="InterPro"/>
</dbReference>
<dbReference type="GO" id="GO:0006269">
    <property type="term" value="P:DNA replication, synthesis of primer"/>
    <property type="evidence" value="ECO:0007669"/>
    <property type="project" value="UniProtKB-KW"/>
</dbReference>
<evidence type="ECO:0000259" key="14">
    <source>
        <dbReference type="PROSITE" id="PS51194"/>
    </source>
</evidence>
<dbReference type="AlphaFoldDB" id="A0A1L5YD30"/>
<evidence type="ECO:0000256" key="7">
    <source>
        <dbReference type="ARBA" id="ARBA00022833"/>
    </source>
</evidence>
<evidence type="ECO:0000313" key="15">
    <source>
        <dbReference type="EMBL" id="APP88621.1"/>
    </source>
</evidence>
<gene>
    <name evidence="15" type="primary">priA</name>
    <name evidence="15" type="ORF">PCKR_861</name>
</gene>
<dbReference type="PROSITE" id="PS51192">
    <property type="entry name" value="HELICASE_ATP_BIND_1"/>
    <property type="match status" value="1"/>
</dbReference>
<geneLocation type="plastid" evidence="15"/>
<dbReference type="InterPro" id="IPR042115">
    <property type="entry name" value="PriA_3primeBD_sf"/>
</dbReference>
<name>A0A1L5YD30_9EUKA</name>
<dbReference type="InterPro" id="IPR001650">
    <property type="entry name" value="Helicase_C-like"/>
</dbReference>
<dbReference type="GO" id="GO:0006270">
    <property type="term" value="P:DNA replication initiation"/>
    <property type="evidence" value="ECO:0007669"/>
    <property type="project" value="TreeGrafter"/>
</dbReference>
<dbReference type="Gene3D" id="3.40.50.300">
    <property type="entry name" value="P-loop containing nucleotide triphosphate hydrolases"/>
    <property type="match status" value="2"/>
</dbReference>
<sequence>MSPAYVYLDIWIEAGPRGHVFTYKNTQAIAINIGDLVKVYLRHCTHIGIVIRGRNRIPSELQNSNVKPVEEIFEPTTIDPNWYTWLHNSANRYHISFFRMLKTALPSQWLGNHKHSNKNPYYKQVKIGLMIESPIKRNNILTNSQLELIHWLRKQPNQHSMQSVLQEKKFSNSTINSLKKKNIIHSQIELTTKISPKPKYLNTKFNVFNIPLSSDQQAALRVFEILNRGHGILLWGVTGSGKTEVYIHAAAKQLEEGYNVLILTPEISLIPQLIDRCRKCFGKQVVEYHSICGKDDRARIWEASYNGIGRPIVVIGTRSAIFLPLNPLGLIILDEEHDNCYKQENPIPCYHARDLALRRSQQCNSKIILGSATPSLEAWRACQNNDSLTLVRLRQRIGCQVPPQINIVDMRLELKEGHRNSISRSLLYQLKIIKELGEQAIILVPRRGYSSFLSCRSCGTVVECPKCDVPLRVHQNKKQYSWLHCHWCDYKETIKQKCHDCGANAFKAFGIGTQQVMEQLEQALEGFRIIRFDRDSTREKDGHRQILAQFASGKADILVGTQMLSKGIDLPRVTLAAVLAADGLLHRPDLRSSEQSLQLLLQLAGRAGRGDRSGKVFIQTYYPQHPIMRYLVNGQYEDFLIKELTIRKTASLAPYRRTCIVHVSGTSDTITASTANIIAESIRLECKQSDWSLVGPFPAPVRRVANRSRWQILLHGKEDSIPPLTTDAELNQLIPKDVHLKIDPDPINF</sequence>
<dbReference type="Gene3D" id="3.40.1440.60">
    <property type="entry name" value="PriA, 3(prime) DNA-binding domain"/>
    <property type="match status" value="1"/>
</dbReference>
<dbReference type="InterPro" id="IPR041236">
    <property type="entry name" value="PriA_C"/>
</dbReference>
<keyword evidence="7" id="KW-0862">Zinc</keyword>
<dbReference type="InterPro" id="IPR014001">
    <property type="entry name" value="Helicase_ATP-bd"/>
</dbReference>
<dbReference type="EMBL" id="KX897545">
    <property type="protein sequence ID" value="APP88621.1"/>
    <property type="molecule type" value="Genomic_DNA"/>
</dbReference>
<evidence type="ECO:0000256" key="5">
    <source>
        <dbReference type="ARBA" id="ARBA00022801"/>
    </source>
</evidence>
<evidence type="ECO:0000256" key="1">
    <source>
        <dbReference type="ARBA" id="ARBA00022515"/>
    </source>
</evidence>
<keyword evidence="9" id="KW-0238">DNA-binding</keyword>
<keyword evidence="4" id="KW-0547">Nucleotide-binding</keyword>
<keyword evidence="1" id="KW-0639">Primosome</keyword>
<dbReference type="InterPro" id="IPR011545">
    <property type="entry name" value="DEAD/DEAH_box_helicase_dom"/>
</dbReference>
<keyword evidence="10" id="KW-0413">Isomerase</keyword>
<dbReference type="Pfam" id="PF17764">
    <property type="entry name" value="PriA_3primeBD"/>
    <property type="match status" value="1"/>
</dbReference>
<feature type="domain" description="Helicase C-terminal" evidence="14">
    <location>
        <begin position="493"/>
        <end position="652"/>
    </location>
</feature>
<keyword evidence="5" id="KW-0378">Hydrolase</keyword>
<dbReference type="PANTHER" id="PTHR30580:SF0">
    <property type="entry name" value="PRIMOSOMAL PROTEIN N"/>
    <property type="match status" value="1"/>
</dbReference>
<dbReference type="FunFam" id="3.40.50.300:FF:000489">
    <property type="entry name" value="Primosome assembly protein PriA"/>
    <property type="match status" value="1"/>
</dbReference>
<dbReference type="InterPro" id="IPR027417">
    <property type="entry name" value="P-loop_NTPase"/>
</dbReference>
<protein>
    <recommendedName>
        <fullName evidence="11">DNA 3'-5' helicase</fullName>
        <ecNumber evidence="11">5.6.2.4</ecNumber>
    </recommendedName>
</protein>
<dbReference type="SMART" id="SM00487">
    <property type="entry name" value="DEXDc"/>
    <property type="match status" value="1"/>
</dbReference>
<dbReference type="GO" id="GO:0046872">
    <property type="term" value="F:metal ion binding"/>
    <property type="evidence" value="ECO:0007669"/>
    <property type="project" value="UniProtKB-KW"/>
</dbReference>
<reference evidence="15" key="1">
    <citation type="journal article" date="2017" name="Protist">
        <title>Diversity of the Photosynthetic Paulinella Species, with the Description of Paulinella micropora sp. nov. and the Chromatophore Genome Sequence for strain KR01.</title>
        <authorList>
            <person name="Lhee D."/>
            <person name="Yang E.C."/>
            <person name="Kim J.I."/>
            <person name="Nakayama T."/>
            <person name="Zuccarello G."/>
            <person name="Andersen R.A."/>
            <person name="Yoon H.S."/>
        </authorList>
    </citation>
    <scope>NUCLEOTIDE SEQUENCE</scope>
    <source>
        <strain evidence="15">KR01</strain>
    </source>
</reference>
<dbReference type="GO" id="GO:0003677">
    <property type="term" value="F:DNA binding"/>
    <property type="evidence" value="ECO:0007669"/>
    <property type="project" value="UniProtKB-KW"/>
</dbReference>
<accession>A0A1L5YD30</accession>